<protein>
    <submittedName>
        <fullName evidence="1">Uncharacterized protein</fullName>
    </submittedName>
</protein>
<organism evidence="1">
    <name type="scientific">marine sediment metagenome</name>
    <dbReference type="NCBI Taxonomy" id="412755"/>
    <lineage>
        <taxon>unclassified sequences</taxon>
        <taxon>metagenomes</taxon>
        <taxon>ecological metagenomes</taxon>
    </lineage>
</organism>
<evidence type="ECO:0000313" key="1">
    <source>
        <dbReference type="EMBL" id="KKM74577.1"/>
    </source>
</evidence>
<gene>
    <name evidence="1" type="ORF">LCGC14_1398930</name>
</gene>
<reference evidence="1" key="1">
    <citation type="journal article" date="2015" name="Nature">
        <title>Complex archaea that bridge the gap between prokaryotes and eukaryotes.</title>
        <authorList>
            <person name="Spang A."/>
            <person name="Saw J.H."/>
            <person name="Jorgensen S.L."/>
            <person name="Zaremba-Niedzwiedzka K."/>
            <person name="Martijn J."/>
            <person name="Lind A.E."/>
            <person name="van Eijk R."/>
            <person name="Schleper C."/>
            <person name="Guy L."/>
            <person name="Ettema T.J."/>
        </authorList>
    </citation>
    <scope>NUCLEOTIDE SEQUENCE</scope>
</reference>
<sequence length="103" mass="11665">MTEPTDFAGIIQRANDNAVAAELAVRGNTIEGFNAPWTDAEKKSKAELRVEGSALFRDPLLMNAQHREATQHYEMQPDEDGPTWSGHYIDYLKRLDKAMQEDE</sequence>
<accession>A0A0F9MZ93</accession>
<name>A0A0F9MZ93_9ZZZZ</name>
<dbReference type="EMBL" id="LAZR01009119">
    <property type="protein sequence ID" value="KKM74577.1"/>
    <property type="molecule type" value="Genomic_DNA"/>
</dbReference>
<comment type="caution">
    <text evidence="1">The sequence shown here is derived from an EMBL/GenBank/DDBJ whole genome shotgun (WGS) entry which is preliminary data.</text>
</comment>
<proteinExistence type="predicted"/>
<dbReference type="AlphaFoldDB" id="A0A0F9MZ93"/>